<dbReference type="UCSC" id="uc007ybu.2">
    <property type="organism name" value="mouse"/>
</dbReference>
<dbReference type="InterPro" id="IPR001452">
    <property type="entry name" value="SH3_domain"/>
</dbReference>
<evidence type="ECO:0000256" key="3">
    <source>
        <dbReference type="ARBA" id="ARBA00022443"/>
    </source>
</evidence>
<dbReference type="FunFam" id="2.30.30.40:FF:000088">
    <property type="entry name" value="Periplakin"/>
    <property type="match status" value="1"/>
</dbReference>
<gene>
    <name evidence="12 13" type="primary">Ppl</name>
</gene>
<keyword evidence="5" id="KW-0597">Phosphoprotein</keyword>
<dbReference type="AlphaFoldDB" id="Q6PG96"/>
<dbReference type="CDD" id="cd00176">
    <property type="entry name" value="SPEC"/>
    <property type="match status" value="1"/>
</dbReference>
<dbReference type="MGI" id="MGI:1194898">
    <property type="gene designation" value="Ppl"/>
</dbReference>
<keyword evidence="4" id="KW-0963">Cytoplasm</keyword>
<evidence type="ECO:0000256" key="9">
    <source>
        <dbReference type="SAM" id="Coils"/>
    </source>
</evidence>
<dbReference type="Pfam" id="PF23160">
    <property type="entry name" value="Spectrin_1st_PEPL"/>
    <property type="match status" value="1"/>
</dbReference>
<dbReference type="InterPro" id="IPR041615">
    <property type="entry name" value="Desmoplakin_SH3"/>
</dbReference>
<name>Q6PG96_MOUSE</name>
<dbReference type="PANTHER" id="PTHR23169:SF10">
    <property type="entry name" value="PERIPLAKIN"/>
    <property type="match status" value="1"/>
</dbReference>
<keyword evidence="3 8" id="KW-0728">SH3 domain</keyword>
<accession>Q6PG96</accession>
<evidence type="ECO:0000256" key="8">
    <source>
        <dbReference type="PROSITE-ProRule" id="PRU00192"/>
    </source>
</evidence>
<keyword evidence="6" id="KW-0677">Repeat</keyword>
<feature type="coiled-coil region" evidence="9">
    <location>
        <begin position="355"/>
        <end position="382"/>
    </location>
</feature>
<dbReference type="GO" id="GO:0045104">
    <property type="term" value="P:intermediate filament cytoskeleton organization"/>
    <property type="evidence" value="ECO:0007669"/>
    <property type="project" value="InterPro"/>
</dbReference>
<feature type="coiled-coil region" evidence="9">
    <location>
        <begin position="588"/>
        <end position="632"/>
    </location>
</feature>
<evidence type="ECO:0000256" key="6">
    <source>
        <dbReference type="ARBA" id="ARBA00022737"/>
    </source>
</evidence>
<dbReference type="Gene3D" id="2.30.30.40">
    <property type="entry name" value="SH3 Domains"/>
    <property type="match status" value="1"/>
</dbReference>
<reference evidence="12" key="1">
    <citation type="journal article" date="2004" name="Genome Res.">
        <title>The status, quality, and expansion of the NIH full-length cDNA project: the Mammalian Gene Collection (MGC).</title>
        <authorList>
            <consortium name="The MGC Project Team"/>
            <person name="Gerhard D.S."/>
            <person name="Wagner L."/>
            <person name="Feingold E.A."/>
            <person name="Shenmen C.M."/>
            <person name="Grouse L.H."/>
            <person name="Schuler G."/>
            <person name="Klein S.L."/>
            <person name="Old S."/>
            <person name="Rasooly R."/>
            <person name="Good P."/>
            <person name="Guyer M."/>
            <person name="Peck A.M."/>
            <person name="Derge J.G."/>
            <person name="Lipman D."/>
            <person name="Collins F.S."/>
            <person name="Jang W."/>
            <person name="Sherry S."/>
            <person name="Feolo M."/>
            <person name="Misquitta L."/>
            <person name="Lee E."/>
            <person name="Rotmistrovsky K."/>
            <person name="Greenhut S.F."/>
            <person name="Schaefer C.F."/>
            <person name="Buetow K."/>
            <person name="Bonner T.I."/>
            <person name="Haussler D."/>
            <person name="Kent J."/>
            <person name="Kiekhaus M."/>
            <person name="Furey T."/>
            <person name="Brent M."/>
            <person name="Prange C."/>
            <person name="Schreiber K."/>
            <person name="Shapiro N."/>
            <person name="Bhat N.K."/>
            <person name="Hopkins R.F."/>
            <person name="Hsie F."/>
            <person name="Driscoll T."/>
            <person name="Soares M.B."/>
            <person name="Casavant T.L."/>
            <person name="Scheetz T.E."/>
            <person name="Brown-stein M.J."/>
            <person name="Usdin T.B."/>
            <person name="Toshiyuki S."/>
            <person name="Carninci P."/>
            <person name="Piao Y."/>
            <person name="Dudekula D.B."/>
            <person name="Ko M.S."/>
            <person name="Kawakami K."/>
            <person name="Suzuki Y."/>
            <person name="Sugano S."/>
            <person name="Gruber C.E."/>
            <person name="Smith M.R."/>
            <person name="Simmons B."/>
            <person name="Moore T."/>
            <person name="Waterman R."/>
            <person name="Johnson S.L."/>
            <person name="Ruan Y."/>
            <person name="Wei C.L."/>
            <person name="Mathavan S."/>
            <person name="Gunaratne P.H."/>
            <person name="Wu J."/>
            <person name="Garcia A.M."/>
            <person name="Hulyk S.W."/>
            <person name="Fuh E."/>
            <person name="Yuan Y."/>
            <person name="Sneed A."/>
            <person name="Kowis C."/>
            <person name="Hodgson A."/>
            <person name="Muzny D.M."/>
            <person name="McPherson J."/>
            <person name="Gibbs R.A."/>
            <person name="Fahey J."/>
            <person name="Helton E."/>
            <person name="Ketteman M."/>
            <person name="Madan A."/>
            <person name="Rodrigues S."/>
            <person name="Sanchez A."/>
            <person name="Whiting M."/>
            <person name="Madari A."/>
            <person name="Young A.C."/>
            <person name="Wetherby K.D."/>
            <person name="Granite S.J."/>
            <person name="Kwong P.N."/>
            <person name="Brinkley C.P."/>
            <person name="Pearson R.L."/>
            <person name="Bouffard G.G."/>
            <person name="Blakesly R.W."/>
            <person name="Green E.D."/>
            <person name="Dickson M.C."/>
            <person name="Rodriguez A.C."/>
            <person name="Grimwood J."/>
            <person name="Schmutz J."/>
            <person name="Myers R.M."/>
            <person name="Butterfield Y.S."/>
            <person name="Griffith M."/>
            <person name="Griffith O.L."/>
            <person name="Krzywinski M.I."/>
            <person name="Liao N."/>
            <person name="Morin R."/>
            <person name="Morrin R."/>
            <person name="Palmquist D."/>
            <person name="Petrescu A.S."/>
            <person name="Skalska U."/>
            <person name="Smailus D.E."/>
            <person name="Stott J.M."/>
            <person name="Schnerch A."/>
            <person name="Schein J.E."/>
            <person name="Jones S.J."/>
            <person name="Holt R.A."/>
            <person name="Baross A."/>
            <person name="Marra M.A."/>
            <person name="Clifton S."/>
            <person name="Makowski K.A."/>
            <person name="Bosak S."/>
            <person name="Malek J."/>
        </authorList>
    </citation>
    <scope>NUCLEOTIDE SEQUENCE [LARGE SCALE MRNA]</scope>
    <source>
        <strain evidence="12">129</strain>
        <tissue evidence="12">Mammary tumor. Brca1-/fl</tissue>
    </source>
</reference>
<dbReference type="InterPro" id="IPR055419">
    <property type="entry name" value="Spectrin_PEPL/EVPL"/>
</dbReference>
<feature type="domain" description="SH3" evidence="11">
    <location>
        <begin position="397"/>
        <end position="453"/>
    </location>
</feature>
<dbReference type="EMBL" id="BC057152">
    <property type="protein sequence ID" value="AAH57152.1"/>
    <property type="molecule type" value="mRNA"/>
</dbReference>
<comment type="subcellular location">
    <subcellularLocation>
        <location evidence="1">Cytoplasm</location>
    </subcellularLocation>
</comment>
<evidence type="ECO:0000256" key="1">
    <source>
        <dbReference type="ARBA" id="ARBA00004496"/>
    </source>
</evidence>
<dbReference type="Pfam" id="PF17902">
    <property type="entry name" value="SH3_10"/>
    <property type="match status" value="1"/>
</dbReference>
<dbReference type="InterPro" id="IPR018159">
    <property type="entry name" value="Spectrin/alpha-actinin"/>
</dbReference>
<comment type="similarity">
    <text evidence="2">Belongs to the plakin or cytolinker family.</text>
</comment>
<evidence type="ECO:0000259" key="11">
    <source>
        <dbReference type="PROSITE" id="PS50002"/>
    </source>
</evidence>
<dbReference type="FunFam" id="1.20.58.60:FF:000143">
    <property type="entry name" value="Periplakin"/>
    <property type="match status" value="1"/>
</dbReference>
<protein>
    <submittedName>
        <fullName evidence="12">Ppl protein</fullName>
    </submittedName>
</protein>
<dbReference type="SUPFAM" id="SSF46966">
    <property type="entry name" value="Spectrin repeat"/>
    <property type="match status" value="2"/>
</dbReference>
<sequence>MHSLFRKRNKGKYSPTVQTRSISNKELSDLIEQLQKNADQVERNIVDTEAKMQSDLARMQEGQLPEHRDAALQNVSDSEKLLYVLEADSAIAKHMKHPQGDMIAEDIRQLKERVTNLRGKHKQMYSLAVKEADPRVNWDTLVDEKLDKLSSQSFGTDLPLVDSQVEQHNIFHNEVKAIGPHLAKDKEQNSELQAKYQKLLTASQARQQHLSSLQDYMQRCTNELYWLDQQAKGRMQYDWSDRNLDYPSRRRQYENFINRNLEAKEERINKLHTEGDQLLTAEHPGRNSIEAHMEAVHAEWKEYLNLLICEESHLKYMEDYHQFHKDMKDAQELLRKVDSDLNQKYSPDFKDRYQIELLLRELDDQEKALDKYEDVVRGLQRRGQQVVPLKYRRETPLKPIPVEALCDFESDQGLISRGYSYTLQKNNGESWELTDSTGKKLAAPAVCFIIPPTDPEALALADSLGSQYRSVRQKATGSKHALQQRHEVLRTENPGDASDLQGRQLLAGLDKVASDLDRQEKAITGILRPPLEQGRAIEDSAERAKGLKNITNELLQIEPEKTQCTAECEAFVQALPASGTAPLLKTRVEDTNQKYERLVWLLEAAQEKVDVANRLENSLQRGRELLASYENRLIQDDTMPESGHVLDSKRQELEVNLGSEGHGVLSLGSGHLPPYPDEDVRALKVWSSRQVILETKAVGSFLAVPRVYTAREVLKSLFCNREYGKHRFLKLLMSTSSSLGLQLLGRCTATVTSGLGHRCGCLSTEAL</sequence>
<evidence type="ECO:0000256" key="5">
    <source>
        <dbReference type="ARBA" id="ARBA00022553"/>
    </source>
</evidence>
<dbReference type="FunFam" id="1.20.58.60:FF:000160">
    <property type="entry name" value="Periplakin"/>
    <property type="match status" value="1"/>
</dbReference>
<feature type="region of interest" description="Disordered" evidence="10">
    <location>
        <begin position="1"/>
        <end position="20"/>
    </location>
</feature>
<evidence type="ECO:0000313" key="13">
    <source>
        <dbReference type="MGI" id="MGI:1194898"/>
    </source>
</evidence>
<evidence type="ECO:0000313" key="12">
    <source>
        <dbReference type="EMBL" id="AAH57152.1"/>
    </source>
</evidence>
<dbReference type="SMART" id="SM00150">
    <property type="entry name" value="SPEC"/>
    <property type="match status" value="4"/>
</dbReference>
<evidence type="ECO:0000256" key="10">
    <source>
        <dbReference type="SAM" id="MobiDB-lite"/>
    </source>
</evidence>
<dbReference type="PROSITE" id="PS50002">
    <property type="entry name" value="SH3"/>
    <property type="match status" value="1"/>
</dbReference>
<dbReference type="FunFam" id="1.20.58.60:FF:000030">
    <property type="entry name" value="Short stop, isoform K"/>
    <property type="match status" value="1"/>
</dbReference>
<dbReference type="GO" id="GO:0005737">
    <property type="term" value="C:cytoplasm"/>
    <property type="evidence" value="ECO:0007669"/>
    <property type="project" value="UniProtKB-SubCell"/>
</dbReference>
<dbReference type="InterPro" id="IPR043197">
    <property type="entry name" value="Plakin"/>
</dbReference>
<feature type="coiled-coil region" evidence="9">
    <location>
        <begin position="24"/>
        <end position="51"/>
    </location>
</feature>
<keyword evidence="7 9" id="KW-0175">Coiled coil</keyword>
<dbReference type="Gene3D" id="1.20.58.60">
    <property type="match status" value="4"/>
</dbReference>
<dbReference type="AGR" id="MGI:1194898"/>
<feature type="compositionally biased region" description="Basic residues" evidence="10">
    <location>
        <begin position="1"/>
        <end position="11"/>
    </location>
</feature>
<evidence type="ECO:0000256" key="7">
    <source>
        <dbReference type="ARBA" id="ARBA00023054"/>
    </source>
</evidence>
<evidence type="ECO:0000256" key="2">
    <source>
        <dbReference type="ARBA" id="ARBA00009109"/>
    </source>
</evidence>
<dbReference type="PANTHER" id="PTHR23169">
    <property type="entry name" value="ENVOPLAKIN"/>
    <property type="match status" value="1"/>
</dbReference>
<organism evidence="12">
    <name type="scientific">Mus musculus</name>
    <name type="common">Mouse</name>
    <dbReference type="NCBI Taxonomy" id="10090"/>
    <lineage>
        <taxon>Eukaryota</taxon>
        <taxon>Metazoa</taxon>
        <taxon>Chordata</taxon>
        <taxon>Craniata</taxon>
        <taxon>Vertebrata</taxon>
        <taxon>Euteleostomi</taxon>
        <taxon>Mammalia</taxon>
        <taxon>Eutheria</taxon>
        <taxon>Euarchontoglires</taxon>
        <taxon>Glires</taxon>
        <taxon>Rodentia</taxon>
        <taxon>Myomorpha</taxon>
        <taxon>Muroidea</taxon>
        <taxon>Muridae</taxon>
        <taxon>Murinae</taxon>
        <taxon>Mus</taxon>
        <taxon>Mus</taxon>
    </lineage>
</organism>
<dbReference type="PeptideAtlas" id="Q6PG96"/>
<proteinExistence type="evidence at transcript level"/>
<evidence type="ECO:0000256" key="4">
    <source>
        <dbReference type="ARBA" id="ARBA00022490"/>
    </source>
</evidence>